<reference evidence="1 2" key="1">
    <citation type="submission" date="2024-01" db="EMBL/GenBank/DDBJ databases">
        <title>The diversity of rhizobia nodulating Mimosa spp. in eleven states of Brazil covering several biomes is determined by host plant, location, and edaphic factors.</title>
        <authorList>
            <person name="Rouws L."/>
            <person name="Barauna A."/>
            <person name="Beukes C."/>
            <person name="De Faria S.M."/>
            <person name="Gross E."/>
            <person name="Dos Reis Junior F.B."/>
            <person name="Simon M."/>
            <person name="Maluk M."/>
            <person name="Odee D.W."/>
            <person name="Kenicer G."/>
            <person name="Young J.P.W."/>
            <person name="Reis V.M."/>
            <person name="Zilli J."/>
            <person name="James E.K."/>
        </authorList>
    </citation>
    <scope>NUCLEOTIDE SEQUENCE [LARGE SCALE GENOMIC DNA]</scope>
    <source>
        <strain evidence="1 2">JPY167</strain>
    </source>
</reference>
<accession>A0ABU9RPP0</accession>
<comment type="caution">
    <text evidence="1">The sequence shown here is derived from an EMBL/GenBank/DDBJ whole genome shotgun (WGS) entry which is preliminary data.</text>
</comment>
<sequence length="52" mass="5722">MFTRTMVAEPTQTARGGSLNAFDADYLRFNNFPSNTQAVVAAGMRLKFQAHA</sequence>
<evidence type="ECO:0000313" key="1">
    <source>
        <dbReference type="EMBL" id="MEM5422043.1"/>
    </source>
</evidence>
<organism evidence="1 2">
    <name type="scientific">Paraburkholderia ferrariae</name>
    <dbReference type="NCBI Taxonomy" id="386056"/>
    <lineage>
        <taxon>Bacteria</taxon>
        <taxon>Pseudomonadati</taxon>
        <taxon>Pseudomonadota</taxon>
        <taxon>Betaproteobacteria</taxon>
        <taxon>Burkholderiales</taxon>
        <taxon>Burkholderiaceae</taxon>
        <taxon>Paraburkholderia</taxon>
    </lineage>
</organism>
<name>A0ABU9RPP0_9BURK</name>
<protein>
    <submittedName>
        <fullName evidence="1">Uncharacterized protein</fullName>
    </submittedName>
</protein>
<gene>
    <name evidence="1" type="ORF">VSR73_13360</name>
</gene>
<dbReference type="EMBL" id="JAYMRV010000003">
    <property type="protein sequence ID" value="MEM5422043.1"/>
    <property type="molecule type" value="Genomic_DNA"/>
</dbReference>
<evidence type="ECO:0000313" key="2">
    <source>
        <dbReference type="Proteomes" id="UP001489897"/>
    </source>
</evidence>
<keyword evidence="2" id="KW-1185">Reference proteome</keyword>
<proteinExistence type="predicted"/>
<dbReference type="RefSeq" id="WP_342947101.1">
    <property type="nucleotide sequence ID" value="NZ_JAYMRV010000003.1"/>
</dbReference>
<dbReference type="Proteomes" id="UP001489897">
    <property type="component" value="Unassembled WGS sequence"/>
</dbReference>